<proteinExistence type="predicted"/>
<feature type="non-terminal residue" evidence="1">
    <location>
        <position position="1"/>
    </location>
</feature>
<accession>X1FKK1</accession>
<name>X1FKK1_9ZZZZ</name>
<reference evidence="1" key="1">
    <citation type="journal article" date="2014" name="Front. Microbiol.">
        <title>High frequency of phylogenetically diverse reductive dehalogenase-homologous genes in deep subseafloor sedimentary metagenomes.</title>
        <authorList>
            <person name="Kawai M."/>
            <person name="Futagami T."/>
            <person name="Toyoda A."/>
            <person name="Takaki Y."/>
            <person name="Nishi S."/>
            <person name="Hori S."/>
            <person name="Arai W."/>
            <person name="Tsubouchi T."/>
            <person name="Morono Y."/>
            <person name="Uchiyama I."/>
            <person name="Ito T."/>
            <person name="Fujiyama A."/>
            <person name="Inagaki F."/>
            <person name="Takami H."/>
        </authorList>
    </citation>
    <scope>NUCLEOTIDE SEQUENCE</scope>
    <source>
        <strain evidence="1">Expedition CK06-06</strain>
    </source>
</reference>
<gene>
    <name evidence="1" type="ORF">S01H4_67063</name>
</gene>
<organism evidence="1">
    <name type="scientific">marine sediment metagenome</name>
    <dbReference type="NCBI Taxonomy" id="412755"/>
    <lineage>
        <taxon>unclassified sequences</taxon>
        <taxon>metagenomes</taxon>
        <taxon>ecological metagenomes</taxon>
    </lineage>
</organism>
<comment type="caution">
    <text evidence="1">The sequence shown here is derived from an EMBL/GenBank/DDBJ whole genome shotgun (WGS) entry which is preliminary data.</text>
</comment>
<dbReference type="EMBL" id="BART01041918">
    <property type="protein sequence ID" value="GAH29909.1"/>
    <property type="molecule type" value="Genomic_DNA"/>
</dbReference>
<sequence>DTWSRFTPFSDDEKEIENVFSVRASCAYSGS</sequence>
<dbReference type="AlphaFoldDB" id="X1FKK1"/>
<protein>
    <submittedName>
        <fullName evidence="1">Uncharacterized protein</fullName>
    </submittedName>
</protein>
<evidence type="ECO:0000313" key="1">
    <source>
        <dbReference type="EMBL" id="GAH29909.1"/>
    </source>
</evidence>